<feature type="transmembrane region" description="Helical" evidence="2">
    <location>
        <begin position="276"/>
        <end position="297"/>
    </location>
</feature>
<protein>
    <submittedName>
        <fullName evidence="3">Uncharacterized protein</fullName>
    </submittedName>
</protein>
<evidence type="ECO:0000256" key="1">
    <source>
        <dbReference type="SAM" id="MobiDB-lite"/>
    </source>
</evidence>
<organism evidence="3 4">
    <name type="scientific">Streptomyces coryli</name>
    <dbReference type="NCBI Taxonomy" id="1128680"/>
    <lineage>
        <taxon>Bacteria</taxon>
        <taxon>Bacillati</taxon>
        <taxon>Actinomycetota</taxon>
        <taxon>Actinomycetes</taxon>
        <taxon>Kitasatosporales</taxon>
        <taxon>Streptomycetaceae</taxon>
        <taxon>Streptomyces</taxon>
    </lineage>
</organism>
<comment type="caution">
    <text evidence="3">The sequence shown here is derived from an EMBL/GenBank/DDBJ whole genome shotgun (WGS) entry which is preliminary data.</text>
</comment>
<proteinExistence type="predicted"/>
<feature type="compositionally biased region" description="Basic and acidic residues" evidence="1">
    <location>
        <begin position="184"/>
        <end position="200"/>
    </location>
</feature>
<evidence type="ECO:0000256" key="2">
    <source>
        <dbReference type="SAM" id="Phobius"/>
    </source>
</evidence>
<feature type="compositionally biased region" description="Acidic residues" evidence="1">
    <location>
        <begin position="201"/>
        <end position="218"/>
    </location>
</feature>
<feature type="region of interest" description="Disordered" evidence="1">
    <location>
        <begin position="67"/>
        <end position="148"/>
    </location>
</feature>
<keyword evidence="2" id="KW-0472">Membrane</keyword>
<dbReference type="Proteomes" id="UP000481583">
    <property type="component" value="Unassembled WGS sequence"/>
</dbReference>
<keyword evidence="2" id="KW-0812">Transmembrane</keyword>
<feature type="compositionally biased region" description="Low complexity" evidence="1">
    <location>
        <begin position="118"/>
        <end position="130"/>
    </location>
</feature>
<dbReference type="EMBL" id="JAAKZV010000045">
    <property type="protein sequence ID" value="NGN64842.1"/>
    <property type="molecule type" value="Genomic_DNA"/>
</dbReference>
<feature type="transmembrane region" description="Helical" evidence="2">
    <location>
        <begin position="238"/>
        <end position="264"/>
    </location>
</feature>
<name>A0A6G4TYK0_9ACTN</name>
<gene>
    <name evidence="3" type="ORF">G5C51_13170</name>
</gene>
<dbReference type="AlphaFoldDB" id="A0A6G4TYK0"/>
<reference evidence="3 4" key="1">
    <citation type="submission" date="2020-02" db="EMBL/GenBank/DDBJ databases">
        <title>Whole-genome analyses of novel actinobacteria.</title>
        <authorList>
            <person name="Sahin N."/>
        </authorList>
    </citation>
    <scope>NUCLEOTIDE SEQUENCE [LARGE SCALE GENOMIC DNA]</scope>
    <source>
        <strain evidence="3 4">A7024</strain>
    </source>
</reference>
<keyword evidence="2" id="KW-1133">Transmembrane helix</keyword>
<sequence length="343" mass="37346">MGIESDQLVYDYLSKVGDIAQQRALSSAQRMRLVTELRANIDRVRAAEDAQTADQVKRILKRFGTPGSVVDSVAEDPGRGAPEVAPEPQTAGRGFSVRSVKLPKVPKVPRPRRSDPEPSAAPRSTAASPPHLAGEDELDQSGAGPDWWRVEPGPLDTMPGQSVGDTVPGFTGGIEVPEILRPPPKQEDEPVKLQKQRAAEEEAEEEYEEEEAEDDADEEYGRARPVLHILRSVGPLELVAILCLLAGTVTGVWLVLVIGWLLVYGSRRLSRTEVKIVVFGVPGTVAVGLLVWLWGRADGRWGEPLAEDAFNAALTDALPWAVRVAAVASAALLFWRARRDQLR</sequence>
<keyword evidence="4" id="KW-1185">Reference proteome</keyword>
<feature type="compositionally biased region" description="Low complexity" evidence="1">
    <location>
        <begin position="96"/>
        <end position="105"/>
    </location>
</feature>
<evidence type="ECO:0000313" key="3">
    <source>
        <dbReference type="EMBL" id="NGN64842.1"/>
    </source>
</evidence>
<feature type="transmembrane region" description="Helical" evidence="2">
    <location>
        <begin position="317"/>
        <end position="335"/>
    </location>
</feature>
<accession>A0A6G4TYK0</accession>
<evidence type="ECO:0000313" key="4">
    <source>
        <dbReference type="Proteomes" id="UP000481583"/>
    </source>
</evidence>
<feature type="region of interest" description="Disordered" evidence="1">
    <location>
        <begin position="179"/>
        <end position="218"/>
    </location>
</feature>